<evidence type="ECO:0000313" key="1">
    <source>
        <dbReference type="EMBL" id="KAJ8960677.1"/>
    </source>
</evidence>
<comment type="caution">
    <text evidence="1">The sequence shown here is derived from an EMBL/GenBank/DDBJ whole genome shotgun (WGS) entry which is preliminary data.</text>
</comment>
<dbReference type="EMBL" id="JAPWTJ010003208">
    <property type="protein sequence ID" value="KAJ8960677.1"/>
    <property type="molecule type" value="Genomic_DNA"/>
</dbReference>
<name>A0ABQ9ISB1_9CUCU</name>
<gene>
    <name evidence="1" type="ORF">NQ317_012328</name>
</gene>
<reference evidence="1" key="1">
    <citation type="journal article" date="2023" name="Insect Mol. Biol.">
        <title>Genome sequencing provides insights into the evolution of gene families encoding plant cell wall-degrading enzymes in longhorned beetles.</title>
        <authorList>
            <person name="Shin N.R."/>
            <person name="Okamura Y."/>
            <person name="Kirsch R."/>
            <person name="Pauchet Y."/>
        </authorList>
    </citation>
    <scope>NUCLEOTIDE SEQUENCE</scope>
    <source>
        <strain evidence="1">MMC_N1</strain>
    </source>
</reference>
<evidence type="ECO:0000313" key="2">
    <source>
        <dbReference type="Proteomes" id="UP001162164"/>
    </source>
</evidence>
<dbReference type="Proteomes" id="UP001162164">
    <property type="component" value="Unassembled WGS sequence"/>
</dbReference>
<accession>A0ABQ9ISB1</accession>
<protein>
    <submittedName>
        <fullName evidence="1">Uncharacterized protein</fullName>
    </submittedName>
</protein>
<sequence>MKRGIRRDASADLQYCESLSLATFEPKNVLITEIFAFKSIAYLKADPGQFLTYPTITSILGMVKGNGQARPGRYALSSCGLLYCGSVETLEHIYSKVIVIKQKWHMCMPEPHHMLQTEEEVLDIVEDDPSTILEKLHVR</sequence>
<proteinExistence type="predicted"/>
<keyword evidence="2" id="KW-1185">Reference proteome</keyword>
<organism evidence="1 2">
    <name type="scientific">Molorchus minor</name>
    <dbReference type="NCBI Taxonomy" id="1323400"/>
    <lineage>
        <taxon>Eukaryota</taxon>
        <taxon>Metazoa</taxon>
        <taxon>Ecdysozoa</taxon>
        <taxon>Arthropoda</taxon>
        <taxon>Hexapoda</taxon>
        <taxon>Insecta</taxon>
        <taxon>Pterygota</taxon>
        <taxon>Neoptera</taxon>
        <taxon>Endopterygota</taxon>
        <taxon>Coleoptera</taxon>
        <taxon>Polyphaga</taxon>
        <taxon>Cucujiformia</taxon>
        <taxon>Chrysomeloidea</taxon>
        <taxon>Cerambycidae</taxon>
        <taxon>Lamiinae</taxon>
        <taxon>Monochamini</taxon>
        <taxon>Molorchus</taxon>
    </lineage>
</organism>